<protein>
    <submittedName>
        <fullName evidence="2">Uncharacterized protein</fullName>
    </submittedName>
</protein>
<proteinExistence type="predicted"/>
<feature type="region of interest" description="Disordered" evidence="1">
    <location>
        <begin position="1"/>
        <end position="24"/>
    </location>
</feature>
<evidence type="ECO:0000256" key="1">
    <source>
        <dbReference type="SAM" id="MobiDB-lite"/>
    </source>
</evidence>
<gene>
    <name evidence="2" type="ORF">BO71DRAFT_432884</name>
</gene>
<dbReference type="VEuPathDB" id="FungiDB:BO71DRAFT_432884"/>
<reference evidence="2 3" key="1">
    <citation type="submission" date="2018-02" db="EMBL/GenBank/DDBJ databases">
        <title>The genomes of Aspergillus section Nigri reveals drivers in fungal speciation.</title>
        <authorList>
            <consortium name="DOE Joint Genome Institute"/>
            <person name="Vesth T.C."/>
            <person name="Nybo J."/>
            <person name="Theobald S."/>
            <person name="Brandl J."/>
            <person name="Frisvad J.C."/>
            <person name="Nielsen K.F."/>
            <person name="Lyhne E.K."/>
            <person name="Kogle M.E."/>
            <person name="Kuo A."/>
            <person name="Riley R."/>
            <person name="Clum A."/>
            <person name="Nolan M."/>
            <person name="Lipzen A."/>
            <person name="Salamov A."/>
            <person name="Henrissat B."/>
            <person name="Wiebenga A."/>
            <person name="De vries R.P."/>
            <person name="Grigoriev I.V."/>
            <person name="Mortensen U.H."/>
            <person name="Andersen M.R."/>
            <person name="Baker S.E."/>
        </authorList>
    </citation>
    <scope>NUCLEOTIDE SEQUENCE [LARGE SCALE GENOMIC DNA]</scope>
    <source>
        <strain evidence="2 3">CBS 707.79</strain>
    </source>
</reference>
<accession>A0A319D2U7</accession>
<name>A0A319D2U7_9EURO</name>
<evidence type="ECO:0000313" key="3">
    <source>
        <dbReference type="Proteomes" id="UP000247810"/>
    </source>
</evidence>
<organism evidence="2 3">
    <name type="scientific">Aspergillus ellipticus CBS 707.79</name>
    <dbReference type="NCBI Taxonomy" id="1448320"/>
    <lineage>
        <taxon>Eukaryota</taxon>
        <taxon>Fungi</taxon>
        <taxon>Dikarya</taxon>
        <taxon>Ascomycota</taxon>
        <taxon>Pezizomycotina</taxon>
        <taxon>Eurotiomycetes</taxon>
        <taxon>Eurotiomycetidae</taxon>
        <taxon>Eurotiales</taxon>
        <taxon>Aspergillaceae</taxon>
        <taxon>Aspergillus</taxon>
        <taxon>Aspergillus subgen. Circumdati</taxon>
    </lineage>
</organism>
<dbReference type="EMBL" id="KZ825945">
    <property type="protein sequence ID" value="PYH91459.1"/>
    <property type="molecule type" value="Genomic_DNA"/>
</dbReference>
<dbReference type="AlphaFoldDB" id="A0A319D2U7"/>
<sequence length="100" mass="10739">MKTTSTAPYISTAKVPYDHGPPETGVKRFQRRDSVGMIAKFNAIVCFYYVVARKAFGDLRGGSSSFMGHGIARTLSAWEPGKAPASPTEGNAAIRTPHGH</sequence>
<feature type="region of interest" description="Disordered" evidence="1">
    <location>
        <begin position="79"/>
        <end position="100"/>
    </location>
</feature>
<dbReference type="Proteomes" id="UP000247810">
    <property type="component" value="Unassembled WGS sequence"/>
</dbReference>
<evidence type="ECO:0000313" key="2">
    <source>
        <dbReference type="EMBL" id="PYH91459.1"/>
    </source>
</evidence>
<keyword evidence="3" id="KW-1185">Reference proteome</keyword>